<name>A0A3N4M256_9PEZI</name>
<dbReference type="Proteomes" id="UP000267821">
    <property type="component" value="Unassembled WGS sequence"/>
</dbReference>
<dbReference type="OrthoDB" id="10377713at2759"/>
<evidence type="ECO:0000313" key="3">
    <source>
        <dbReference type="Proteomes" id="UP000267821"/>
    </source>
</evidence>
<sequence>MSFTNQSHSSPNTPHPNTPPTAGSNNSATYLMNNYPAYSPPAGLGIGGAGRNSRDGLLPSPGPEGKSRWGLHRPKSSSGASTTTTVSSNVPYIPQSSTVYIPPSRKALPETPVLHGSDVPLPHSSGGGQPYDQHAEKEVVQGPQQRKSIFAGISATVGHGRERVGAGWTSWSPV</sequence>
<proteinExistence type="predicted"/>
<organism evidence="2 3">
    <name type="scientific">Terfezia boudieri ATCC MYA-4762</name>
    <dbReference type="NCBI Taxonomy" id="1051890"/>
    <lineage>
        <taxon>Eukaryota</taxon>
        <taxon>Fungi</taxon>
        <taxon>Dikarya</taxon>
        <taxon>Ascomycota</taxon>
        <taxon>Pezizomycotina</taxon>
        <taxon>Pezizomycetes</taxon>
        <taxon>Pezizales</taxon>
        <taxon>Pezizaceae</taxon>
        <taxon>Terfezia</taxon>
    </lineage>
</organism>
<accession>A0A3N4M256</accession>
<keyword evidence="3" id="KW-1185">Reference proteome</keyword>
<feature type="compositionally biased region" description="Low complexity" evidence="1">
    <location>
        <begin position="76"/>
        <end position="88"/>
    </location>
</feature>
<dbReference type="EMBL" id="ML121528">
    <property type="protein sequence ID" value="RPB29254.1"/>
    <property type="molecule type" value="Genomic_DNA"/>
</dbReference>
<gene>
    <name evidence="2" type="ORF">L211DRAFT_264640</name>
</gene>
<evidence type="ECO:0000256" key="1">
    <source>
        <dbReference type="SAM" id="MobiDB-lite"/>
    </source>
</evidence>
<reference evidence="2 3" key="1">
    <citation type="journal article" date="2018" name="Nat. Ecol. Evol.">
        <title>Pezizomycetes genomes reveal the molecular basis of ectomycorrhizal truffle lifestyle.</title>
        <authorList>
            <person name="Murat C."/>
            <person name="Payen T."/>
            <person name="Noel B."/>
            <person name="Kuo A."/>
            <person name="Morin E."/>
            <person name="Chen J."/>
            <person name="Kohler A."/>
            <person name="Krizsan K."/>
            <person name="Balestrini R."/>
            <person name="Da Silva C."/>
            <person name="Montanini B."/>
            <person name="Hainaut M."/>
            <person name="Levati E."/>
            <person name="Barry K.W."/>
            <person name="Belfiori B."/>
            <person name="Cichocki N."/>
            <person name="Clum A."/>
            <person name="Dockter R.B."/>
            <person name="Fauchery L."/>
            <person name="Guy J."/>
            <person name="Iotti M."/>
            <person name="Le Tacon F."/>
            <person name="Lindquist E.A."/>
            <person name="Lipzen A."/>
            <person name="Malagnac F."/>
            <person name="Mello A."/>
            <person name="Molinier V."/>
            <person name="Miyauchi S."/>
            <person name="Poulain J."/>
            <person name="Riccioni C."/>
            <person name="Rubini A."/>
            <person name="Sitrit Y."/>
            <person name="Splivallo R."/>
            <person name="Traeger S."/>
            <person name="Wang M."/>
            <person name="Zifcakova L."/>
            <person name="Wipf D."/>
            <person name="Zambonelli A."/>
            <person name="Paolocci F."/>
            <person name="Nowrousian M."/>
            <person name="Ottonello S."/>
            <person name="Baldrian P."/>
            <person name="Spatafora J.W."/>
            <person name="Henrissat B."/>
            <person name="Nagy L.G."/>
            <person name="Aury J.M."/>
            <person name="Wincker P."/>
            <person name="Grigoriev I.V."/>
            <person name="Bonfante P."/>
            <person name="Martin F.M."/>
        </authorList>
    </citation>
    <scope>NUCLEOTIDE SEQUENCE [LARGE SCALE GENOMIC DNA]</scope>
    <source>
        <strain evidence="2 3">ATCC MYA-4762</strain>
    </source>
</reference>
<dbReference type="InParanoid" id="A0A3N4M256"/>
<dbReference type="AlphaFoldDB" id="A0A3N4M256"/>
<evidence type="ECO:0000313" key="2">
    <source>
        <dbReference type="EMBL" id="RPB29254.1"/>
    </source>
</evidence>
<protein>
    <submittedName>
        <fullName evidence="2">Uncharacterized protein</fullName>
    </submittedName>
</protein>
<feature type="region of interest" description="Disordered" evidence="1">
    <location>
        <begin position="1"/>
        <end position="143"/>
    </location>
</feature>
<feature type="compositionally biased region" description="Polar residues" evidence="1">
    <location>
        <begin position="22"/>
        <end position="32"/>
    </location>
</feature>